<dbReference type="SUPFAM" id="SSF117839">
    <property type="entry name" value="WWE domain"/>
    <property type="match status" value="1"/>
</dbReference>
<evidence type="ECO:0000256" key="5">
    <source>
        <dbReference type="SAM" id="MobiDB-lite"/>
    </source>
</evidence>
<evidence type="ECO:0000313" key="9">
    <source>
        <dbReference type="Proteomes" id="UP000323000"/>
    </source>
</evidence>
<feature type="compositionally biased region" description="Low complexity" evidence="5">
    <location>
        <begin position="25"/>
        <end position="34"/>
    </location>
</feature>
<comment type="caution">
    <text evidence="8">The sequence shown here is derived from an EMBL/GenBank/DDBJ whole genome shotgun (WGS) entry which is preliminary data.</text>
</comment>
<dbReference type="InterPro" id="IPR022003">
    <property type="entry name" value="RST"/>
</dbReference>
<dbReference type="Gene3D" id="3.90.228.10">
    <property type="match status" value="1"/>
</dbReference>
<dbReference type="Pfam" id="PF12174">
    <property type="entry name" value="RST"/>
    <property type="match status" value="1"/>
</dbReference>
<dbReference type="InterPro" id="IPR057823">
    <property type="entry name" value="WWE_RCD1"/>
</dbReference>
<dbReference type="PROSITE" id="PS51059">
    <property type="entry name" value="PARP_CATALYTIC"/>
    <property type="match status" value="1"/>
</dbReference>
<dbReference type="InterPro" id="IPR044964">
    <property type="entry name" value="RCD1/SRO1-5"/>
</dbReference>
<dbReference type="PROSITE" id="PS51879">
    <property type="entry name" value="RST"/>
    <property type="match status" value="1"/>
</dbReference>
<dbReference type="SUPFAM" id="SSF56399">
    <property type="entry name" value="ADP-ribosylation"/>
    <property type="match status" value="1"/>
</dbReference>
<sequence>MAHQTKSLVESIAVRVPPPKPSPAPSSSSSSPPTTAPNCCVHVPDWCSAQLANQNVNNFKSSGSPARLMSYRSGAWVDFAAEVVDAVKSCFLDRKPIVDVIIEGSKCLFDFLRMLQIDFETGKQRSIAWIDENGSCFFPKIFLDDDIEDSSDNSESNTTKVEIDIEINIDDNSGKRKREAVDKDDEVNSVDLPKRQRLTPNTNSDAVDSSRWMNSRLLREAERAYSLIRNYFLAGIKTVDAGSTITAIHQCTRAGHLERARFEVFKKQIEITKADRGASNTVYAWYGTSAGGVESILAHGFGMPSKISTYGVGIYLSPIGLPSLSAKLAEADQNGEKHIVLCRVILGNVEKVETGSKQSYPTSVDFDSGSDDPKSPNWYIVWSSNMNRHIIPECVVSYKPSGYLQGQLRGAHAFTKYSLEKLFSKMKSSLSPSKLQEVINLYHNYKDGKIAKYNFFKQLRLVAGDETLLSTIQQIRASE</sequence>
<protein>
    <submittedName>
        <fullName evidence="8">Uncharacterized protein</fullName>
    </submittedName>
</protein>
<evidence type="ECO:0000313" key="8">
    <source>
        <dbReference type="EMBL" id="TXG52591.1"/>
    </source>
</evidence>
<keyword evidence="2" id="KW-0217">Developmental protein</keyword>
<evidence type="ECO:0000256" key="4">
    <source>
        <dbReference type="ARBA" id="ARBA00023242"/>
    </source>
</evidence>
<feature type="domain" description="RST" evidence="7">
    <location>
        <begin position="410"/>
        <end position="479"/>
    </location>
</feature>
<name>A0A5C7H6L0_9ROSI</name>
<dbReference type="PANTHER" id="PTHR32263">
    <property type="entry name" value="INACTIVE POLY [ADP-RIBOSE] POLYMERASE SRO4-RELATED"/>
    <property type="match status" value="1"/>
</dbReference>
<organism evidence="8 9">
    <name type="scientific">Acer yangbiense</name>
    <dbReference type="NCBI Taxonomy" id="1000413"/>
    <lineage>
        <taxon>Eukaryota</taxon>
        <taxon>Viridiplantae</taxon>
        <taxon>Streptophyta</taxon>
        <taxon>Embryophyta</taxon>
        <taxon>Tracheophyta</taxon>
        <taxon>Spermatophyta</taxon>
        <taxon>Magnoliopsida</taxon>
        <taxon>eudicotyledons</taxon>
        <taxon>Gunneridae</taxon>
        <taxon>Pentapetalae</taxon>
        <taxon>rosids</taxon>
        <taxon>malvids</taxon>
        <taxon>Sapindales</taxon>
        <taxon>Sapindaceae</taxon>
        <taxon>Hippocastanoideae</taxon>
        <taxon>Acereae</taxon>
        <taxon>Acer</taxon>
    </lineage>
</organism>
<dbReference type="EMBL" id="VAHF01000010">
    <property type="protein sequence ID" value="TXG52591.1"/>
    <property type="molecule type" value="Genomic_DNA"/>
</dbReference>
<accession>A0A5C7H6L0</accession>
<reference evidence="9" key="1">
    <citation type="journal article" date="2019" name="Gigascience">
        <title>De novo genome assembly of the endangered Acer yangbiense, a plant species with extremely small populations endemic to Yunnan Province, China.</title>
        <authorList>
            <person name="Yang J."/>
            <person name="Wariss H.M."/>
            <person name="Tao L."/>
            <person name="Zhang R."/>
            <person name="Yun Q."/>
            <person name="Hollingsworth P."/>
            <person name="Dao Z."/>
            <person name="Luo G."/>
            <person name="Guo H."/>
            <person name="Ma Y."/>
            <person name="Sun W."/>
        </authorList>
    </citation>
    <scope>NUCLEOTIDE SEQUENCE [LARGE SCALE GENOMIC DNA]</scope>
    <source>
        <strain evidence="9">cv. Malutang</strain>
    </source>
</reference>
<evidence type="ECO:0000256" key="3">
    <source>
        <dbReference type="ARBA" id="ARBA00023016"/>
    </source>
</evidence>
<feature type="domain" description="PARP catalytic" evidence="6">
    <location>
        <begin position="201"/>
        <end position="419"/>
    </location>
</feature>
<keyword evidence="4" id="KW-0539">Nucleus</keyword>
<gene>
    <name evidence="8" type="ORF">EZV62_021760</name>
</gene>
<dbReference type="GO" id="GO:0005634">
    <property type="term" value="C:nucleus"/>
    <property type="evidence" value="ECO:0007669"/>
    <property type="project" value="UniProtKB-SubCell"/>
</dbReference>
<comment type="subcellular location">
    <subcellularLocation>
        <location evidence="1">Nucleus</location>
    </subcellularLocation>
</comment>
<evidence type="ECO:0000259" key="7">
    <source>
        <dbReference type="PROSITE" id="PS51879"/>
    </source>
</evidence>
<dbReference type="Pfam" id="PF23467">
    <property type="entry name" value="WWE_5"/>
    <property type="match status" value="1"/>
</dbReference>
<evidence type="ECO:0000259" key="6">
    <source>
        <dbReference type="PROSITE" id="PS51059"/>
    </source>
</evidence>
<evidence type="ECO:0000256" key="2">
    <source>
        <dbReference type="ARBA" id="ARBA00022473"/>
    </source>
</evidence>
<proteinExistence type="predicted"/>
<dbReference type="AlphaFoldDB" id="A0A5C7H6L0"/>
<evidence type="ECO:0000256" key="1">
    <source>
        <dbReference type="ARBA" id="ARBA00004123"/>
    </source>
</evidence>
<dbReference type="GO" id="GO:0003950">
    <property type="term" value="F:NAD+ poly-ADP-ribosyltransferase activity"/>
    <property type="evidence" value="ECO:0007669"/>
    <property type="project" value="InterPro"/>
</dbReference>
<dbReference type="OrthoDB" id="6133115at2759"/>
<feature type="region of interest" description="Disordered" evidence="5">
    <location>
        <begin position="1"/>
        <end position="34"/>
    </location>
</feature>
<keyword evidence="3" id="KW-0346">Stress response</keyword>
<keyword evidence="9" id="KW-1185">Reference proteome</keyword>
<feature type="region of interest" description="Disordered" evidence="5">
    <location>
        <begin position="174"/>
        <end position="207"/>
    </location>
</feature>
<feature type="compositionally biased region" description="Polar residues" evidence="5">
    <location>
        <begin position="198"/>
        <end position="207"/>
    </location>
</feature>
<dbReference type="PANTHER" id="PTHR32263:SF19">
    <property type="entry name" value="OS03G0230300 PROTEIN"/>
    <property type="match status" value="1"/>
</dbReference>
<dbReference type="Proteomes" id="UP000323000">
    <property type="component" value="Chromosome 10"/>
</dbReference>
<dbReference type="InterPro" id="IPR012317">
    <property type="entry name" value="Poly(ADP-ribose)pol_cat_dom"/>
</dbReference>
<dbReference type="Pfam" id="PF00644">
    <property type="entry name" value="PARP"/>
    <property type="match status" value="1"/>
</dbReference>
<dbReference type="InterPro" id="IPR037197">
    <property type="entry name" value="WWE_dom_sf"/>
</dbReference>